<keyword evidence="2" id="KW-1185">Reference proteome</keyword>
<dbReference type="STRING" id="402384.HM131_04200"/>
<dbReference type="Gene3D" id="3.30.360.40">
    <property type="entry name" value="YwmB-like"/>
    <property type="match status" value="1"/>
</dbReference>
<dbReference type="EMBL" id="CP020772">
    <property type="protein sequence ID" value="ARI76085.1"/>
    <property type="molecule type" value="Genomic_DNA"/>
</dbReference>
<dbReference type="OrthoDB" id="2962597at2"/>
<dbReference type="InterPro" id="IPR014794">
    <property type="entry name" value="DUF1779"/>
</dbReference>
<dbReference type="SUPFAM" id="SSF143842">
    <property type="entry name" value="YwmB-like"/>
    <property type="match status" value="1"/>
</dbReference>
<accession>A0A1W5ZS41</accession>
<name>A0A1W5ZS41_9BACI</name>
<dbReference type="KEGG" id="hmn:HM131_04200"/>
<dbReference type="InterPro" id="IPR036209">
    <property type="entry name" value="YwmB-like_sf"/>
</dbReference>
<proteinExistence type="predicted"/>
<sequence length="236" mass="26476">MKMIGTVLTATIIFLLGAYPQEMSAGKDSTLVKFAAFAEDEQLEVNEWKVTIKQPFERKDLEARKNELISYFDETEIKTEDMTNSSKIIIKNTQKNTILNEVFILIVPKEKSMRAEMVYVASGQGTSSMSPASMSKPQDVKSRFFGEKVNIFSCLKAKSSGIIDDVLVYQKFKQTFNIQPIDEVIEHGWSSRTGYTKEWGQAIPVAGDRMNVQFASRTLGGETNITIGTPIITAEY</sequence>
<evidence type="ECO:0008006" key="3">
    <source>
        <dbReference type="Google" id="ProtNLM"/>
    </source>
</evidence>
<dbReference type="Pfam" id="PF08680">
    <property type="entry name" value="DUF1779"/>
    <property type="match status" value="1"/>
</dbReference>
<reference evidence="1 2" key="1">
    <citation type="submission" date="2017-04" db="EMBL/GenBank/DDBJ databases">
        <title>The whole genome sequencing and assembly of Halobacillus mangrovi strain.</title>
        <authorList>
            <person name="Lee S.-J."/>
            <person name="Park M.-K."/>
            <person name="Kim J.-Y."/>
            <person name="Lee Y.-J."/>
            <person name="Yi H."/>
            <person name="Bahn Y.-S."/>
            <person name="Kim J.F."/>
            <person name="Lee D.-W."/>
        </authorList>
    </citation>
    <scope>NUCLEOTIDE SEQUENCE [LARGE SCALE GENOMIC DNA]</scope>
    <source>
        <strain evidence="1 2">KTB 131</strain>
    </source>
</reference>
<protein>
    <recommendedName>
        <fullName evidence="3">TATA-box binding</fullName>
    </recommendedName>
</protein>
<evidence type="ECO:0000313" key="1">
    <source>
        <dbReference type="EMBL" id="ARI76085.1"/>
    </source>
</evidence>
<dbReference type="AlphaFoldDB" id="A0A1W5ZS41"/>
<evidence type="ECO:0000313" key="2">
    <source>
        <dbReference type="Proteomes" id="UP000192527"/>
    </source>
</evidence>
<dbReference type="RefSeq" id="WP_085028270.1">
    <property type="nucleotide sequence ID" value="NZ_CP020772.1"/>
</dbReference>
<dbReference type="Gene3D" id="3.30.2030.10">
    <property type="entry name" value="YwmB-like"/>
    <property type="match status" value="1"/>
</dbReference>
<dbReference type="Proteomes" id="UP000192527">
    <property type="component" value="Chromosome"/>
</dbReference>
<organism evidence="1 2">
    <name type="scientific">Halobacillus mangrovi</name>
    <dbReference type="NCBI Taxonomy" id="402384"/>
    <lineage>
        <taxon>Bacteria</taxon>
        <taxon>Bacillati</taxon>
        <taxon>Bacillota</taxon>
        <taxon>Bacilli</taxon>
        <taxon>Bacillales</taxon>
        <taxon>Bacillaceae</taxon>
        <taxon>Halobacillus</taxon>
    </lineage>
</organism>
<gene>
    <name evidence="1" type="ORF">HM131_04200</name>
</gene>